<protein>
    <recommendedName>
        <fullName evidence="5">DUF2884 family protein</fullName>
    </recommendedName>
</protein>
<dbReference type="EMBL" id="DF952381">
    <property type="protein sequence ID" value="GAN45439.1"/>
    <property type="molecule type" value="Genomic_DNA"/>
</dbReference>
<dbReference type="EMBL" id="DF970229">
    <property type="protein sequence ID" value="GAP66745.1"/>
    <property type="molecule type" value="Genomic_DNA"/>
</dbReference>
<dbReference type="InterPro" id="IPR021307">
    <property type="entry name" value="DUF2884"/>
</dbReference>
<keyword evidence="4" id="KW-1185">Reference proteome</keyword>
<evidence type="ECO:0000313" key="2">
    <source>
        <dbReference type="EMBL" id="GAN45439.1"/>
    </source>
</evidence>
<dbReference type="Proteomes" id="UP000253740">
    <property type="component" value="Unassembled WGS sequence"/>
</dbReference>
<dbReference type="OrthoDB" id="5951854at2"/>
<evidence type="ECO:0000313" key="4">
    <source>
        <dbReference type="Proteomes" id="UP000253740"/>
    </source>
</evidence>
<evidence type="ECO:0000313" key="3">
    <source>
        <dbReference type="EMBL" id="GAP66745.1"/>
    </source>
</evidence>
<organism evidence="3">
    <name type="scientific">Mizugakiibacter sediminis</name>
    <dbReference type="NCBI Taxonomy" id="1475481"/>
    <lineage>
        <taxon>Bacteria</taxon>
        <taxon>Pseudomonadati</taxon>
        <taxon>Pseudomonadota</taxon>
        <taxon>Gammaproteobacteria</taxon>
        <taxon>Lysobacterales</taxon>
        <taxon>Rhodanobacteraceae</taxon>
        <taxon>Mizugakiibacter</taxon>
    </lineage>
</organism>
<evidence type="ECO:0008006" key="5">
    <source>
        <dbReference type="Google" id="ProtNLM"/>
    </source>
</evidence>
<dbReference type="RefSeq" id="WP_062537336.1">
    <property type="nucleotide sequence ID" value="NZ_DF970229.1"/>
</dbReference>
<dbReference type="Pfam" id="PF11101">
    <property type="entry name" value="DUF2884"/>
    <property type="match status" value="1"/>
</dbReference>
<feature type="chain" id="PRO_5007414764" description="DUF2884 family protein" evidence="1">
    <location>
        <begin position="21"/>
        <end position="249"/>
    </location>
</feature>
<reference evidence="2" key="1">
    <citation type="submission" date="2015-03" db="EMBL/GenBank/DDBJ databases">
        <title>Draft genome sequence of Mizugakiibacter sediminis skMP5.</title>
        <authorList>
            <person name="Watanabe T."/>
            <person name="Kojima H."/>
            <person name="Fukui M."/>
        </authorList>
    </citation>
    <scope>NUCLEOTIDE SEQUENCE</scope>
    <source>
        <strain evidence="2">SkMP5</strain>
    </source>
</reference>
<proteinExistence type="predicted"/>
<dbReference type="STRING" id="1475481.GCA_000953855_02102"/>
<reference evidence="3" key="2">
    <citation type="submission" date="2015-08" db="EMBL/GenBank/DDBJ databases">
        <title>Complete DNA Sequence of Pseudomonas syringae pv. actinidiae, the Causal Agent of Kiwifruit Canker Disease.</title>
        <authorList>
            <person name="Rikkerink E.H.A."/>
            <person name="Fineran P.C."/>
        </authorList>
    </citation>
    <scope>NUCLEOTIDE SEQUENCE</scope>
    <source>
        <strain evidence="3">SkMP5</strain>
    </source>
</reference>
<feature type="signal peptide" evidence="1">
    <location>
        <begin position="1"/>
        <end position="20"/>
    </location>
</feature>
<keyword evidence="1" id="KW-0732">Signal</keyword>
<name>A0A0K8QPD1_9GAMM</name>
<dbReference type="HOGENOM" id="CLU_1114834_0_0_6"/>
<gene>
    <name evidence="2" type="ORF">MBSD_1988</name>
    <name evidence="3" type="ORF">MBSD_n2060</name>
</gene>
<sequence>MPILAALPLFAAFAASMRNADADWNVCHAVSSYDLTVGPALTFERAAPAPRRVEMRDGRLRVDGVAPALNAEDRDRIALFERNVRSLVPQVKTLAERGADLAAQAVREQVAAISPQAAADPAFAARLAARTRELKARIAASASTRDWQGEALDAYAQDVAADILPIVGADVAQQALDLAMQGDLAGAAALKDRVANLQPELEARIRARLQTLTPEARKLCPTLRELDRLESGLDARLPGGPLQLIEIAR</sequence>
<evidence type="ECO:0000256" key="1">
    <source>
        <dbReference type="SAM" id="SignalP"/>
    </source>
</evidence>
<accession>A0A0K8QPD1</accession>
<dbReference type="AlphaFoldDB" id="A0A0K8QPD1"/>